<evidence type="ECO:0000313" key="1">
    <source>
        <dbReference type="EMBL" id="DAD72411.1"/>
    </source>
</evidence>
<protein>
    <submittedName>
        <fullName evidence="1">Uncharacterized protein</fullName>
    </submittedName>
</protein>
<sequence>MCTYSGKPLPDPLPQIFPTPGRPLIVDCIMYID</sequence>
<organism evidence="1">
    <name type="scientific">Myoviridae sp. ctfJc17</name>
    <dbReference type="NCBI Taxonomy" id="2827612"/>
    <lineage>
        <taxon>Viruses</taxon>
        <taxon>Duplodnaviria</taxon>
        <taxon>Heunggongvirae</taxon>
        <taxon>Uroviricota</taxon>
        <taxon>Caudoviricetes</taxon>
    </lineage>
</organism>
<accession>A0A8S5LRD8</accession>
<proteinExistence type="predicted"/>
<reference evidence="1" key="1">
    <citation type="journal article" date="2021" name="Proc. Natl. Acad. Sci. U.S.A.">
        <title>A Catalog of Tens of Thousands of Viruses from Human Metagenomes Reveals Hidden Associations with Chronic Diseases.</title>
        <authorList>
            <person name="Tisza M.J."/>
            <person name="Buck C.B."/>
        </authorList>
    </citation>
    <scope>NUCLEOTIDE SEQUENCE</scope>
    <source>
        <strain evidence="1">CtfJc17</strain>
    </source>
</reference>
<dbReference type="EMBL" id="BK015898">
    <property type="protein sequence ID" value="DAD72411.1"/>
    <property type="molecule type" value="Genomic_DNA"/>
</dbReference>
<name>A0A8S5LRD8_9CAUD</name>